<dbReference type="Proteomes" id="UP000274922">
    <property type="component" value="Unassembled WGS sequence"/>
</dbReference>
<dbReference type="FunFam" id="1.50.40.10:FF:000016">
    <property type="entry name" value="Solute carrier family 25 member 23"/>
    <property type="match status" value="1"/>
</dbReference>
<evidence type="ECO:0000259" key="16">
    <source>
        <dbReference type="PROSITE" id="PS50222"/>
    </source>
</evidence>
<evidence type="ECO:0000256" key="4">
    <source>
        <dbReference type="ARBA" id="ARBA00022692"/>
    </source>
</evidence>
<dbReference type="GO" id="GO:0005509">
    <property type="term" value="F:calcium ion binding"/>
    <property type="evidence" value="ECO:0007669"/>
    <property type="project" value="InterPro"/>
</dbReference>
<dbReference type="InterPro" id="IPR018247">
    <property type="entry name" value="EF_Hand_1_Ca_BS"/>
</dbReference>
<sequence length="474" mass="51126">HELLAACDANRDGRISFEEFRGFIEMKERELYTLFQSLTGPCADTSRAEPSSGPSPPPGGAPVPETDFESLSSALLSASNPATRQSIPAFLRTLDPDRHGRVSFASWRDSLLLMPQQASLDAIMHFYSHLHATQFDINSDTVLTSPDWLPSLGHQVRQFAAGGLAGAVSRTCTAPLDRIRVYLITQHMHLSAVSAVASSAAAASAAATKPYQAPKRHIVTAAREIMQLHPSNPITTFFRGNGVNVVKVVPESAIKFYVFEAAKRSLPHRNGDPGKAELNAAGRFVAGGISGFVSQFAIYPLDTFKTRLMAEQAPPPSSAGTLVWRQMRAEGPRSFYRGLIPSLCGIIPYAGTDLAVFETLKVTLVRRQRERLGDPEAKVTLPVPYVLAMGMASGCAGGMVVYPLNVVRTRMQAWRTAAPPAAAAGAPAATIRAIWRVEGLRGFYTGLQANLLKVLPSAALSYVVYERAKIALDV</sequence>
<keyword evidence="7" id="KW-0999">Mitochondrion inner membrane</keyword>
<keyword evidence="6" id="KW-0677">Repeat</keyword>
<keyword evidence="18" id="KW-1185">Reference proteome</keyword>
<keyword evidence="10" id="KW-0496">Mitochondrion</keyword>
<gene>
    <name evidence="17" type="ORF">CXG81DRAFT_15672</name>
</gene>
<keyword evidence="9 15" id="KW-1133">Transmembrane helix</keyword>
<evidence type="ECO:0000256" key="3">
    <source>
        <dbReference type="ARBA" id="ARBA00022448"/>
    </source>
</evidence>
<evidence type="ECO:0000313" key="18">
    <source>
        <dbReference type="Proteomes" id="UP000274922"/>
    </source>
</evidence>
<feature type="repeat" description="Solcar" evidence="12">
    <location>
        <begin position="153"/>
        <end position="265"/>
    </location>
</feature>
<name>A0A4P9X2K4_9FUNG</name>
<dbReference type="PRINTS" id="PR00926">
    <property type="entry name" value="MITOCARRIER"/>
</dbReference>
<dbReference type="SUPFAM" id="SSF103506">
    <property type="entry name" value="Mitochondrial carrier"/>
    <property type="match status" value="1"/>
</dbReference>
<dbReference type="GO" id="GO:0055085">
    <property type="term" value="P:transmembrane transport"/>
    <property type="evidence" value="ECO:0007669"/>
    <property type="project" value="InterPro"/>
</dbReference>
<evidence type="ECO:0000256" key="11">
    <source>
        <dbReference type="ARBA" id="ARBA00023136"/>
    </source>
</evidence>
<evidence type="ECO:0000256" key="2">
    <source>
        <dbReference type="ARBA" id="ARBA00006375"/>
    </source>
</evidence>
<evidence type="ECO:0000256" key="14">
    <source>
        <dbReference type="SAM" id="MobiDB-lite"/>
    </source>
</evidence>
<dbReference type="STRING" id="1555241.A0A4P9X2K4"/>
<evidence type="ECO:0000256" key="8">
    <source>
        <dbReference type="ARBA" id="ARBA00022837"/>
    </source>
</evidence>
<dbReference type="PANTHER" id="PTHR24089">
    <property type="entry name" value="SOLUTE CARRIER FAMILY 25"/>
    <property type="match status" value="1"/>
</dbReference>
<evidence type="ECO:0000313" key="17">
    <source>
        <dbReference type="EMBL" id="RKO98616.1"/>
    </source>
</evidence>
<evidence type="ECO:0000256" key="10">
    <source>
        <dbReference type="ARBA" id="ARBA00023128"/>
    </source>
</evidence>
<proteinExistence type="inferred from homology"/>
<evidence type="ECO:0000256" key="1">
    <source>
        <dbReference type="ARBA" id="ARBA00004448"/>
    </source>
</evidence>
<feature type="repeat" description="Solcar" evidence="12">
    <location>
        <begin position="384"/>
        <end position="471"/>
    </location>
</feature>
<evidence type="ECO:0000256" key="7">
    <source>
        <dbReference type="ARBA" id="ARBA00022792"/>
    </source>
</evidence>
<dbReference type="InterPro" id="IPR011992">
    <property type="entry name" value="EF-hand-dom_pair"/>
</dbReference>
<reference evidence="18" key="1">
    <citation type="journal article" date="2018" name="Nat. Microbiol.">
        <title>Leveraging single-cell genomics to expand the fungal tree of life.</title>
        <authorList>
            <person name="Ahrendt S.R."/>
            <person name="Quandt C.A."/>
            <person name="Ciobanu D."/>
            <person name="Clum A."/>
            <person name="Salamov A."/>
            <person name="Andreopoulos B."/>
            <person name="Cheng J.F."/>
            <person name="Woyke T."/>
            <person name="Pelin A."/>
            <person name="Henrissat B."/>
            <person name="Reynolds N.K."/>
            <person name="Benny G.L."/>
            <person name="Smith M.E."/>
            <person name="James T.Y."/>
            <person name="Grigoriev I.V."/>
        </authorList>
    </citation>
    <scope>NUCLEOTIDE SEQUENCE [LARGE SCALE GENOMIC DNA]</scope>
    <source>
        <strain evidence="18">ATCC 52028</strain>
    </source>
</reference>
<dbReference type="PROSITE" id="PS00018">
    <property type="entry name" value="EF_HAND_1"/>
    <property type="match status" value="1"/>
</dbReference>
<evidence type="ECO:0000256" key="13">
    <source>
        <dbReference type="RuleBase" id="RU000488"/>
    </source>
</evidence>
<feature type="domain" description="EF-hand" evidence="16">
    <location>
        <begin position="1"/>
        <end position="30"/>
    </location>
</feature>
<evidence type="ECO:0000256" key="12">
    <source>
        <dbReference type="PROSITE-ProRule" id="PRU00282"/>
    </source>
</evidence>
<keyword evidence="11 12" id="KW-0472">Membrane</keyword>
<keyword evidence="3 13" id="KW-0813">Transport</keyword>
<feature type="non-terminal residue" evidence="17">
    <location>
        <position position="1"/>
    </location>
</feature>
<dbReference type="SUPFAM" id="SSF47473">
    <property type="entry name" value="EF-hand"/>
    <property type="match status" value="1"/>
</dbReference>
<dbReference type="Gene3D" id="1.10.238.10">
    <property type="entry name" value="EF-hand"/>
    <property type="match status" value="1"/>
</dbReference>
<evidence type="ECO:0000256" key="5">
    <source>
        <dbReference type="ARBA" id="ARBA00022723"/>
    </source>
</evidence>
<dbReference type="Pfam" id="PF00153">
    <property type="entry name" value="Mito_carr"/>
    <property type="match status" value="3"/>
</dbReference>
<feature type="repeat" description="Solcar" evidence="12">
    <location>
        <begin position="278"/>
        <end position="363"/>
    </location>
</feature>
<comment type="similarity">
    <text evidence="2 13">Belongs to the mitochondrial carrier (TC 2.A.29) family.</text>
</comment>
<feature type="transmembrane region" description="Helical" evidence="15">
    <location>
        <begin position="385"/>
        <end position="405"/>
    </location>
</feature>
<organism evidence="17 18">
    <name type="scientific">Caulochytrium protostelioides</name>
    <dbReference type="NCBI Taxonomy" id="1555241"/>
    <lineage>
        <taxon>Eukaryota</taxon>
        <taxon>Fungi</taxon>
        <taxon>Fungi incertae sedis</taxon>
        <taxon>Chytridiomycota</taxon>
        <taxon>Chytridiomycota incertae sedis</taxon>
        <taxon>Chytridiomycetes</taxon>
        <taxon>Caulochytriales</taxon>
        <taxon>Caulochytriaceae</taxon>
        <taxon>Caulochytrium</taxon>
    </lineage>
</organism>
<dbReference type="InterPro" id="IPR002048">
    <property type="entry name" value="EF_hand_dom"/>
</dbReference>
<dbReference type="EMBL" id="ML014391">
    <property type="protein sequence ID" value="RKO98616.1"/>
    <property type="molecule type" value="Genomic_DNA"/>
</dbReference>
<evidence type="ECO:0000256" key="15">
    <source>
        <dbReference type="SAM" id="Phobius"/>
    </source>
</evidence>
<keyword evidence="5" id="KW-0479">Metal-binding</keyword>
<dbReference type="InterPro" id="IPR023395">
    <property type="entry name" value="MCP_dom_sf"/>
</dbReference>
<keyword evidence="4 12" id="KW-0812">Transmembrane</keyword>
<accession>A0A4P9X2K4</accession>
<feature type="region of interest" description="Disordered" evidence="14">
    <location>
        <begin position="43"/>
        <end position="67"/>
    </location>
</feature>
<keyword evidence="8" id="KW-0106">Calcium</keyword>
<protein>
    <recommendedName>
        <fullName evidence="16">EF-hand domain-containing protein</fullName>
    </recommendedName>
</protein>
<dbReference type="PROSITE" id="PS50920">
    <property type="entry name" value="SOLCAR"/>
    <property type="match status" value="3"/>
</dbReference>
<dbReference type="AlphaFoldDB" id="A0A4P9X2K4"/>
<comment type="subcellular location">
    <subcellularLocation>
        <location evidence="1">Mitochondrion inner membrane</location>
        <topology evidence="1">Multi-pass membrane protein</topology>
    </subcellularLocation>
</comment>
<dbReference type="InterPro" id="IPR002067">
    <property type="entry name" value="MCP"/>
</dbReference>
<dbReference type="PROSITE" id="PS50222">
    <property type="entry name" value="EF_HAND_2"/>
    <property type="match status" value="1"/>
</dbReference>
<evidence type="ECO:0000256" key="6">
    <source>
        <dbReference type="ARBA" id="ARBA00022737"/>
    </source>
</evidence>
<dbReference type="OrthoDB" id="270584at2759"/>
<dbReference type="GO" id="GO:0005743">
    <property type="term" value="C:mitochondrial inner membrane"/>
    <property type="evidence" value="ECO:0007669"/>
    <property type="project" value="UniProtKB-SubCell"/>
</dbReference>
<evidence type="ECO:0000256" key="9">
    <source>
        <dbReference type="ARBA" id="ARBA00022989"/>
    </source>
</evidence>
<dbReference type="InterPro" id="IPR018108">
    <property type="entry name" value="MCP_transmembrane"/>
</dbReference>
<dbReference type="Gene3D" id="1.50.40.10">
    <property type="entry name" value="Mitochondrial carrier domain"/>
    <property type="match status" value="1"/>
</dbReference>